<dbReference type="Pfam" id="PF04079">
    <property type="entry name" value="SMC_ScpB"/>
    <property type="match status" value="1"/>
</dbReference>
<proteinExistence type="predicted"/>
<protein>
    <submittedName>
        <fullName evidence="5">SMC-Scp complex subunit ScpB</fullName>
    </submittedName>
</protein>
<dbReference type="NCBIfam" id="TIGR00281">
    <property type="entry name" value="SMC-Scp complex subunit ScpB"/>
    <property type="match status" value="1"/>
</dbReference>
<reference evidence="5" key="1">
    <citation type="journal article" date="2021" name="PeerJ">
        <title>Extensive microbial diversity within the chicken gut microbiome revealed by metagenomics and culture.</title>
        <authorList>
            <person name="Gilroy R."/>
            <person name="Ravi A."/>
            <person name="Getino M."/>
            <person name="Pursley I."/>
            <person name="Horton D.L."/>
            <person name="Alikhan N.F."/>
            <person name="Baker D."/>
            <person name="Gharbi K."/>
            <person name="Hall N."/>
            <person name="Watson M."/>
            <person name="Adriaenssens E.M."/>
            <person name="Foster-Nyarko E."/>
            <person name="Jarju S."/>
            <person name="Secka A."/>
            <person name="Antonio M."/>
            <person name="Oren A."/>
            <person name="Chaudhuri R.R."/>
            <person name="La Ragione R."/>
            <person name="Hildebrand F."/>
            <person name="Pallen M.J."/>
        </authorList>
    </citation>
    <scope>NUCLEOTIDE SEQUENCE</scope>
    <source>
        <strain evidence="5">12435</strain>
    </source>
</reference>
<evidence type="ECO:0000256" key="3">
    <source>
        <dbReference type="ARBA" id="ARBA00022829"/>
    </source>
</evidence>
<name>A0A9D1Q2E5_9FIRM</name>
<dbReference type="PANTHER" id="PTHR34298">
    <property type="entry name" value="SEGREGATION AND CONDENSATION PROTEIN B"/>
    <property type="match status" value="1"/>
</dbReference>
<evidence type="ECO:0000256" key="2">
    <source>
        <dbReference type="ARBA" id="ARBA00022618"/>
    </source>
</evidence>
<dbReference type="InterPro" id="IPR036388">
    <property type="entry name" value="WH-like_DNA-bd_sf"/>
</dbReference>
<dbReference type="Gene3D" id="1.10.10.10">
    <property type="entry name" value="Winged helix-like DNA-binding domain superfamily/Winged helix DNA-binding domain"/>
    <property type="match status" value="2"/>
</dbReference>
<dbReference type="AlphaFoldDB" id="A0A9D1Q2E5"/>
<dbReference type="GO" id="GO:0051301">
    <property type="term" value="P:cell division"/>
    <property type="evidence" value="ECO:0007669"/>
    <property type="project" value="UniProtKB-KW"/>
</dbReference>
<accession>A0A9D1Q2E5</accession>
<dbReference type="PANTHER" id="PTHR34298:SF2">
    <property type="entry name" value="SEGREGATION AND CONDENSATION PROTEIN B"/>
    <property type="match status" value="1"/>
</dbReference>
<keyword evidence="4" id="KW-0131">Cell cycle</keyword>
<dbReference type="InterPro" id="IPR005234">
    <property type="entry name" value="ScpB_csome_segregation"/>
</dbReference>
<comment type="caution">
    <text evidence="5">The sequence shown here is derived from an EMBL/GenBank/DDBJ whole genome shotgun (WGS) entry which is preliminary data.</text>
</comment>
<dbReference type="InterPro" id="IPR036390">
    <property type="entry name" value="WH_DNA-bd_sf"/>
</dbReference>
<gene>
    <name evidence="5" type="primary">scpB</name>
    <name evidence="5" type="ORF">H9892_06395</name>
</gene>
<dbReference type="EMBL" id="DXHS01000104">
    <property type="protein sequence ID" value="HIW02953.1"/>
    <property type="molecule type" value="Genomic_DNA"/>
</dbReference>
<evidence type="ECO:0000256" key="4">
    <source>
        <dbReference type="ARBA" id="ARBA00023306"/>
    </source>
</evidence>
<evidence type="ECO:0000313" key="6">
    <source>
        <dbReference type="Proteomes" id="UP000823990"/>
    </source>
</evidence>
<organism evidence="5 6">
    <name type="scientific">Candidatus Protoclostridium stercorigallinarum</name>
    <dbReference type="NCBI Taxonomy" id="2838741"/>
    <lineage>
        <taxon>Bacteria</taxon>
        <taxon>Bacillati</taxon>
        <taxon>Bacillota</taxon>
        <taxon>Clostridia</taxon>
        <taxon>Candidatus Protoclostridium</taxon>
    </lineage>
</organism>
<dbReference type="GO" id="GO:0051304">
    <property type="term" value="P:chromosome separation"/>
    <property type="evidence" value="ECO:0007669"/>
    <property type="project" value="InterPro"/>
</dbReference>
<dbReference type="SUPFAM" id="SSF46785">
    <property type="entry name" value="Winged helix' DNA-binding domain"/>
    <property type="match status" value="2"/>
</dbReference>
<dbReference type="Proteomes" id="UP000823990">
    <property type="component" value="Unassembled WGS sequence"/>
</dbReference>
<evidence type="ECO:0000313" key="5">
    <source>
        <dbReference type="EMBL" id="HIW02953.1"/>
    </source>
</evidence>
<keyword evidence="2" id="KW-0132">Cell division</keyword>
<reference evidence="5" key="2">
    <citation type="submission" date="2021-04" db="EMBL/GenBank/DDBJ databases">
        <authorList>
            <person name="Gilroy R."/>
        </authorList>
    </citation>
    <scope>NUCLEOTIDE SEQUENCE</scope>
    <source>
        <strain evidence="5">12435</strain>
    </source>
</reference>
<keyword evidence="1" id="KW-0963">Cytoplasm</keyword>
<evidence type="ECO:0000256" key="1">
    <source>
        <dbReference type="ARBA" id="ARBA00022490"/>
    </source>
</evidence>
<sequence>MDIEKTDNVLESLLFLSGEPLKMEAIAEALDLQKSEIRASVTRLKKKFGGKCGIHLLEYNGKLQFGTNPAYKDEVAAVLNPIREKELSKATLETIAIIAYKQPVTKLEVESIRGVNCDYTMQTLLSLGLIEVVGRKEAIGNPKLYGTTDEFLKRFRLESINDLPDYDDLLKSIEELKSRHVDNDSLYNEFEIPEEQPPEFLEGEKVEKVELPLVAATLTPAAEEEAKDGADK</sequence>
<keyword evidence="3" id="KW-0159">Chromosome partition</keyword>